<dbReference type="InterPro" id="IPR036365">
    <property type="entry name" value="PGBD-like_sf"/>
</dbReference>
<dbReference type="PANTHER" id="PTHR10201">
    <property type="entry name" value="MATRIX METALLOPROTEINASE"/>
    <property type="match status" value="1"/>
</dbReference>
<feature type="domain" description="Peptidase metallopeptidase" evidence="10">
    <location>
        <begin position="110"/>
        <end position="242"/>
    </location>
</feature>
<dbReference type="SMART" id="SM00235">
    <property type="entry name" value="ZnMc"/>
    <property type="match status" value="1"/>
</dbReference>
<dbReference type="Pfam" id="PF00413">
    <property type="entry name" value="Peptidase_M10"/>
    <property type="match status" value="1"/>
</dbReference>
<keyword evidence="4" id="KW-0479">Metal-binding</keyword>
<evidence type="ECO:0000259" key="10">
    <source>
        <dbReference type="SMART" id="SM00235"/>
    </source>
</evidence>
<dbReference type="InterPro" id="IPR024079">
    <property type="entry name" value="MetalloPept_cat_dom_sf"/>
</dbReference>
<keyword evidence="6" id="KW-0378">Hydrolase</keyword>
<evidence type="ECO:0000256" key="5">
    <source>
        <dbReference type="ARBA" id="ARBA00022729"/>
    </source>
</evidence>
<dbReference type="PANTHER" id="PTHR10201:SF291">
    <property type="entry name" value="MATRIX METALLOPROTEINASE 1, ISOFORM C-RELATED"/>
    <property type="match status" value="1"/>
</dbReference>
<evidence type="ECO:0000313" key="11">
    <source>
        <dbReference type="EMBL" id="CAL8139070.1"/>
    </source>
</evidence>
<evidence type="ECO:0000256" key="8">
    <source>
        <dbReference type="ARBA" id="ARBA00023049"/>
    </source>
</evidence>
<comment type="similarity">
    <text evidence="2">Belongs to the peptidase M10A family.</text>
</comment>
<proteinExistence type="inferred from homology"/>
<evidence type="ECO:0000313" key="12">
    <source>
        <dbReference type="Proteomes" id="UP001642540"/>
    </source>
</evidence>
<dbReference type="EMBL" id="CAXLJM020000124">
    <property type="protein sequence ID" value="CAL8139070.1"/>
    <property type="molecule type" value="Genomic_DNA"/>
</dbReference>
<evidence type="ECO:0000256" key="9">
    <source>
        <dbReference type="SAM" id="MobiDB-lite"/>
    </source>
</evidence>
<comment type="cofactor">
    <cofactor evidence="1">
        <name>Zn(2+)</name>
        <dbReference type="ChEBI" id="CHEBI:29105"/>
    </cofactor>
</comment>
<keyword evidence="12" id="KW-1185">Reference proteome</keyword>
<feature type="compositionally biased region" description="Low complexity" evidence="9">
    <location>
        <begin position="404"/>
        <end position="417"/>
    </location>
</feature>
<dbReference type="Gene3D" id="3.40.390.10">
    <property type="entry name" value="Collagenase (Catalytic Domain)"/>
    <property type="match status" value="2"/>
</dbReference>
<dbReference type="PRINTS" id="PR00138">
    <property type="entry name" value="MATRIXIN"/>
</dbReference>
<dbReference type="SUPFAM" id="SSF55486">
    <property type="entry name" value="Metalloproteases ('zincins'), catalytic domain"/>
    <property type="match status" value="1"/>
</dbReference>
<gene>
    <name evidence="11" type="ORF">ODALV1_LOCUS27673</name>
</gene>
<evidence type="ECO:0000256" key="6">
    <source>
        <dbReference type="ARBA" id="ARBA00022801"/>
    </source>
</evidence>
<dbReference type="InterPro" id="IPR006026">
    <property type="entry name" value="Peptidase_Metallo"/>
</dbReference>
<evidence type="ECO:0000256" key="2">
    <source>
        <dbReference type="ARBA" id="ARBA00010370"/>
    </source>
</evidence>
<accession>A0ABP1RZ12</accession>
<dbReference type="InterPro" id="IPR001818">
    <property type="entry name" value="Pept_M10_metallopeptidase"/>
</dbReference>
<dbReference type="SUPFAM" id="SSF47090">
    <property type="entry name" value="PGBD-like"/>
    <property type="match status" value="1"/>
</dbReference>
<dbReference type="CDD" id="cd04278">
    <property type="entry name" value="ZnMc_MMP"/>
    <property type="match status" value="1"/>
</dbReference>
<feature type="region of interest" description="Disordered" evidence="9">
    <location>
        <begin position="238"/>
        <end position="505"/>
    </location>
</feature>
<dbReference type="InterPro" id="IPR033739">
    <property type="entry name" value="M10A_MMP"/>
</dbReference>
<name>A0ABP1RZ12_9HEXA</name>
<feature type="compositionally biased region" description="Polar residues" evidence="9">
    <location>
        <begin position="445"/>
        <end position="470"/>
    </location>
</feature>
<evidence type="ECO:0000256" key="7">
    <source>
        <dbReference type="ARBA" id="ARBA00022833"/>
    </source>
</evidence>
<sequence>MFLTSSKSLSVIFITTVYFLPWLTLGTAFARSSFTHRDATFYLKKFGWLNSTYTDFDPEAIMTFKKTIEDYQAFEKIPITGQLDNNTVEAMKVPRCGLRDKMDGQRFTLLGTVWESRALTYTISRYPRSPETLGGRENIDAELRRAFAVWERVTTFTFRPGTGRAFAPENGMVHFDDDERWTSGENTGINFFQVAAHEIGHALGLGHSEVRGALMFPSYTGYAPNFQLHSDDIQGIEALYGSTNGNPPGGRPTGRQPPGERPTGRQPPGERPTGRQPPGERPTGRQPPGERPTGRQPPGERPTGRQPPGERPTGRQPPGERPTGRQPPGERPTGRQPPGGRPTGRQPPGERPTGRQPPGERPSGRQPPGERPTGRQPPGERPTGRQPPGERPTGRQPPGERPTGRQPPGGRPTGRQPPGERPTGRQPPAERPTGRVPPRDRPTGRQPNGGQNQNPSDRTTSRRLTGNRLTNELLPWDSPTAWRSQWNPSDDPQPQPDRDRVWMETPLEIRTGSYLPWETSEDINSQM</sequence>
<protein>
    <recommendedName>
        <fullName evidence="10">Peptidase metallopeptidase domain-containing protein</fullName>
    </recommendedName>
</protein>
<organism evidence="11 12">
    <name type="scientific">Orchesella dallaii</name>
    <dbReference type="NCBI Taxonomy" id="48710"/>
    <lineage>
        <taxon>Eukaryota</taxon>
        <taxon>Metazoa</taxon>
        <taxon>Ecdysozoa</taxon>
        <taxon>Arthropoda</taxon>
        <taxon>Hexapoda</taxon>
        <taxon>Collembola</taxon>
        <taxon>Entomobryomorpha</taxon>
        <taxon>Entomobryoidea</taxon>
        <taxon>Orchesellidae</taxon>
        <taxon>Orchesellinae</taxon>
        <taxon>Orchesella</taxon>
    </lineage>
</organism>
<keyword evidence="7" id="KW-0862">Zinc</keyword>
<dbReference type="InterPro" id="IPR021190">
    <property type="entry name" value="Pept_M10A"/>
</dbReference>
<evidence type="ECO:0000256" key="4">
    <source>
        <dbReference type="ARBA" id="ARBA00022723"/>
    </source>
</evidence>
<reference evidence="11 12" key="1">
    <citation type="submission" date="2024-08" db="EMBL/GenBank/DDBJ databases">
        <authorList>
            <person name="Cucini C."/>
            <person name="Frati F."/>
        </authorList>
    </citation>
    <scope>NUCLEOTIDE SEQUENCE [LARGE SCALE GENOMIC DNA]</scope>
</reference>
<evidence type="ECO:0000256" key="3">
    <source>
        <dbReference type="ARBA" id="ARBA00022670"/>
    </source>
</evidence>
<keyword evidence="8" id="KW-0482">Metalloprotease</keyword>
<keyword evidence="5" id="KW-0732">Signal</keyword>
<feature type="compositionally biased region" description="Low complexity" evidence="9">
    <location>
        <begin position="334"/>
        <end position="347"/>
    </location>
</feature>
<keyword evidence="3" id="KW-0645">Protease</keyword>
<comment type="caution">
    <text evidence="11">The sequence shown here is derived from an EMBL/GenBank/DDBJ whole genome shotgun (WGS) entry which is preliminary data.</text>
</comment>
<dbReference type="Proteomes" id="UP001642540">
    <property type="component" value="Unassembled WGS sequence"/>
</dbReference>
<evidence type="ECO:0000256" key="1">
    <source>
        <dbReference type="ARBA" id="ARBA00001947"/>
    </source>
</evidence>